<dbReference type="InterPro" id="IPR002233">
    <property type="entry name" value="ADR_fam"/>
</dbReference>
<evidence type="ECO:0000256" key="3">
    <source>
        <dbReference type="ARBA" id="ARBA00022692"/>
    </source>
</evidence>
<evidence type="ECO:0000259" key="11">
    <source>
        <dbReference type="PROSITE" id="PS50262"/>
    </source>
</evidence>
<evidence type="ECO:0000256" key="2">
    <source>
        <dbReference type="ARBA" id="ARBA00022475"/>
    </source>
</evidence>
<feature type="transmembrane region" description="Helical" evidence="10">
    <location>
        <begin position="334"/>
        <end position="353"/>
    </location>
</feature>
<evidence type="ECO:0000313" key="13">
    <source>
        <dbReference type="Proteomes" id="UP001164746"/>
    </source>
</evidence>
<feature type="transmembrane region" description="Helical" evidence="10">
    <location>
        <begin position="154"/>
        <end position="175"/>
    </location>
</feature>
<evidence type="ECO:0000256" key="4">
    <source>
        <dbReference type="ARBA" id="ARBA00022989"/>
    </source>
</evidence>
<dbReference type="PROSITE" id="PS00237">
    <property type="entry name" value="G_PROTEIN_RECEP_F1_1"/>
    <property type="match status" value="1"/>
</dbReference>
<dbReference type="Pfam" id="PF00001">
    <property type="entry name" value="7tm_1"/>
    <property type="match status" value="1"/>
</dbReference>
<sequence>MEYINASYSITSMNLSEAGYGKSTGMPHSNNMSLLETIAISVFLGCIIMLTIFGNTTVLLAVFFDRRLRSTTNYFIVNLAAADLLLGITVLPLSASLEILKYWPFGPLVCDIWASADVLWCTASILTLCVISIDRYIGVTRPLQHSSIITKRRAGLIISLVWLLSLAISVGPLIGWREAELNDDIECTVTKQVGYVIFSVSGSFYIPMLIIMVVYLKIYREATRHNRFLNSGSKTVKGMDDNGLVLRIHTARCSQSNIPSLQSNSEHSEKSPRKLSSRITTAGRLAKFKREKKAAKTLGIVVGVFIICWFPFFFCLPLDVLCTSCKVPEKLFTVIFWLGYCNSLMNPIIYASSSREFKRAFIKVLKCYWCRRRCNNVDMPLCNMTLVKRKRSPNARTGSVKNRHFDDHLEYKDRSASPARSLVVYHDSRKHSSQSSHINQRLSFSDLDDIDYHSAHVNQLDSHIRNYSAMV</sequence>
<evidence type="ECO:0000313" key="12">
    <source>
        <dbReference type="EMBL" id="WAR21513.1"/>
    </source>
</evidence>
<accession>A0ABY7FH60</accession>
<dbReference type="InterPro" id="IPR000276">
    <property type="entry name" value="GPCR_Rhodpsn"/>
</dbReference>
<keyword evidence="7 9" id="KW-0675">Receptor</keyword>
<feature type="transmembrane region" description="Helical" evidence="10">
    <location>
        <begin position="75"/>
        <end position="100"/>
    </location>
</feature>
<evidence type="ECO:0000256" key="5">
    <source>
        <dbReference type="ARBA" id="ARBA00023040"/>
    </source>
</evidence>
<dbReference type="InterPro" id="IPR017452">
    <property type="entry name" value="GPCR_Rhodpsn_7TM"/>
</dbReference>
<evidence type="ECO:0000256" key="9">
    <source>
        <dbReference type="RuleBase" id="RU000688"/>
    </source>
</evidence>
<feature type="transmembrane region" description="Helical" evidence="10">
    <location>
        <begin position="294"/>
        <end position="314"/>
    </location>
</feature>
<proteinExistence type="inferred from homology"/>
<evidence type="ECO:0000256" key="10">
    <source>
        <dbReference type="SAM" id="Phobius"/>
    </source>
</evidence>
<evidence type="ECO:0000256" key="7">
    <source>
        <dbReference type="ARBA" id="ARBA00023170"/>
    </source>
</evidence>
<dbReference type="SUPFAM" id="SSF81321">
    <property type="entry name" value="Family A G protein-coupled receptor-like"/>
    <property type="match status" value="1"/>
</dbReference>
<keyword evidence="5 9" id="KW-0297">G-protein coupled receptor</keyword>
<comment type="similarity">
    <text evidence="9">Belongs to the G-protein coupled receptor 1 family.</text>
</comment>
<keyword evidence="6 10" id="KW-0472">Membrane</keyword>
<gene>
    <name evidence="12" type="ORF">MAR_015487</name>
</gene>
<keyword evidence="4 10" id="KW-1133">Transmembrane helix</keyword>
<keyword evidence="3 9" id="KW-0812">Transmembrane</keyword>
<dbReference type="Proteomes" id="UP001164746">
    <property type="component" value="Chromosome 12"/>
</dbReference>
<reference evidence="12" key="1">
    <citation type="submission" date="2022-11" db="EMBL/GenBank/DDBJ databases">
        <title>Centuries of genome instability and evolution in soft-shell clam transmissible cancer (bioRxiv).</title>
        <authorList>
            <person name="Hart S.F.M."/>
            <person name="Yonemitsu M.A."/>
            <person name="Giersch R.M."/>
            <person name="Beal B.F."/>
            <person name="Arriagada G."/>
            <person name="Davis B.W."/>
            <person name="Ostrander E.A."/>
            <person name="Goff S.P."/>
            <person name="Metzger M.J."/>
        </authorList>
    </citation>
    <scope>NUCLEOTIDE SEQUENCE</scope>
    <source>
        <strain evidence="12">MELC-2E11</strain>
        <tissue evidence="12">Siphon/mantle</tissue>
    </source>
</reference>
<dbReference type="SMART" id="SM01381">
    <property type="entry name" value="7TM_GPCR_Srsx"/>
    <property type="match status" value="1"/>
</dbReference>
<keyword evidence="13" id="KW-1185">Reference proteome</keyword>
<name>A0ABY7FH60_MYAAR</name>
<feature type="transmembrane region" description="Helical" evidence="10">
    <location>
        <begin position="112"/>
        <end position="133"/>
    </location>
</feature>
<dbReference type="PRINTS" id="PR00237">
    <property type="entry name" value="GPCRRHODOPSN"/>
</dbReference>
<feature type="domain" description="G-protein coupled receptors family 1 profile" evidence="11">
    <location>
        <begin position="54"/>
        <end position="350"/>
    </location>
</feature>
<evidence type="ECO:0000256" key="1">
    <source>
        <dbReference type="ARBA" id="ARBA00004651"/>
    </source>
</evidence>
<organism evidence="12 13">
    <name type="scientific">Mya arenaria</name>
    <name type="common">Soft-shell clam</name>
    <dbReference type="NCBI Taxonomy" id="6604"/>
    <lineage>
        <taxon>Eukaryota</taxon>
        <taxon>Metazoa</taxon>
        <taxon>Spiralia</taxon>
        <taxon>Lophotrochozoa</taxon>
        <taxon>Mollusca</taxon>
        <taxon>Bivalvia</taxon>
        <taxon>Autobranchia</taxon>
        <taxon>Heteroconchia</taxon>
        <taxon>Euheterodonta</taxon>
        <taxon>Imparidentia</taxon>
        <taxon>Neoheterodontei</taxon>
        <taxon>Myida</taxon>
        <taxon>Myoidea</taxon>
        <taxon>Myidae</taxon>
        <taxon>Mya</taxon>
    </lineage>
</organism>
<dbReference type="PRINTS" id="PR01103">
    <property type="entry name" value="ADRENERGICR"/>
</dbReference>
<evidence type="ECO:0000256" key="6">
    <source>
        <dbReference type="ARBA" id="ARBA00023136"/>
    </source>
</evidence>
<evidence type="ECO:0000256" key="8">
    <source>
        <dbReference type="ARBA" id="ARBA00023224"/>
    </source>
</evidence>
<keyword evidence="8 9" id="KW-0807">Transducer</keyword>
<dbReference type="EMBL" id="CP111023">
    <property type="protein sequence ID" value="WAR21513.1"/>
    <property type="molecule type" value="Genomic_DNA"/>
</dbReference>
<comment type="subcellular location">
    <subcellularLocation>
        <location evidence="1">Cell membrane</location>
        <topology evidence="1">Multi-pass membrane protein</topology>
    </subcellularLocation>
</comment>
<dbReference type="PANTHER" id="PTHR24248:SF72">
    <property type="entry name" value="G-PROTEIN COUPLED RECEPTORS FAMILY 1 PROFILE DOMAIN-CONTAINING PROTEIN"/>
    <property type="match status" value="1"/>
</dbReference>
<feature type="transmembrane region" description="Helical" evidence="10">
    <location>
        <begin position="195"/>
        <end position="218"/>
    </location>
</feature>
<feature type="transmembrane region" description="Helical" evidence="10">
    <location>
        <begin position="38"/>
        <end position="63"/>
    </location>
</feature>
<protein>
    <submittedName>
        <fullName evidence="12">ADA1B-like protein</fullName>
    </submittedName>
</protein>
<dbReference type="Gene3D" id="1.20.1070.10">
    <property type="entry name" value="Rhodopsin 7-helix transmembrane proteins"/>
    <property type="match status" value="1"/>
</dbReference>
<keyword evidence="2" id="KW-1003">Cell membrane</keyword>
<dbReference type="PANTHER" id="PTHR24248">
    <property type="entry name" value="ADRENERGIC RECEPTOR-RELATED G-PROTEIN COUPLED RECEPTOR"/>
    <property type="match status" value="1"/>
</dbReference>
<dbReference type="PROSITE" id="PS50262">
    <property type="entry name" value="G_PROTEIN_RECEP_F1_2"/>
    <property type="match status" value="1"/>
</dbReference>